<dbReference type="Gene3D" id="1.25.40.20">
    <property type="entry name" value="Ankyrin repeat-containing domain"/>
    <property type="match status" value="1"/>
</dbReference>
<sequence>MEGQRSLLRAIRLEDLDQAQSILGENPDSVLEIDPTTRETGLHVSAKNALGEFVDAILESPSVDFSLQDARGYDVLQSAMESLDQTIVQKIHSAMSERAPHLLNNPPHLTADQ</sequence>
<organism evidence="1 2">
    <name type="scientific">Parvularcula bermudensis (strain ATCC BAA-594 / HTCC2503 / KCTC 12087)</name>
    <dbReference type="NCBI Taxonomy" id="314260"/>
    <lineage>
        <taxon>Bacteria</taxon>
        <taxon>Pseudomonadati</taxon>
        <taxon>Pseudomonadota</taxon>
        <taxon>Alphaproteobacteria</taxon>
        <taxon>Parvularculales</taxon>
        <taxon>Parvularculaceae</taxon>
        <taxon>Parvularcula</taxon>
    </lineage>
</organism>
<name>E0TGZ2_PARBH</name>
<gene>
    <name evidence="1" type="ordered locus">PB2503_05807</name>
</gene>
<reference evidence="1 2" key="2">
    <citation type="journal article" date="2011" name="J. Bacteriol.">
        <title>Complete genome sequence of strain HTCC2503T of Parvularcula bermudensis, the type species of the order "Parvularculales" in the class Alphaproteobacteria.</title>
        <authorList>
            <person name="Oh H.M."/>
            <person name="Kang I."/>
            <person name="Vergin K.L."/>
            <person name="Kang D."/>
            <person name="Rhee K.H."/>
            <person name="Giovannoni S.J."/>
            <person name="Cho J.C."/>
        </authorList>
    </citation>
    <scope>NUCLEOTIDE SEQUENCE [LARGE SCALE GENOMIC DNA]</scope>
    <source>
        <strain evidence="2">ATCC BAA-594 / HTCC2503 / KCTC 12087</strain>
    </source>
</reference>
<dbReference type="HOGENOM" id="CLU_2131029_0_0_5"/>
<reference evidence="2" key="1">
    <citation type="submission" date="2010-08" db="EMBL/GenBank/DDBJ databases">
        <title>Genome sequence of Parvularcula bermudensis HTCC2503.</title>
        <authorList>
            <person name="Kang D.-M."/>
            <person name="Oh H.-M."/>
            <person name="Cho J.-C."/>
        </authorList>
    </citation>
    <scope>NUCLEOTIDE SEQUENCE [LARGE SCALE GENOMIC DNA]</scope>
    <source>
        <strain evidence="2">ATCC BAA-594 / HTCC2503 / KCTC 12087</strain>
    </source>
</reference>
<protein>
    <submittedName>
        <fullName evidence="1">Uncharacterized protein</fullName>
    </submittedName>
</protein>
<dbReference type="AlphaFoldDB" id="E0TGZ2"/>
<dbReference type="InterPro" id="IPR036770">
    <property type="entry name" value="Ankyrin_rpt-contain_sf"/>
</dbReference>
<accession>E0TGZ2</accession>
<dbReference type="Proteomes" id="UP000001302">
    <property type="component" value="Chromosome"/>
</dbReference>
<keyword evidence="2" id="KW-1185">Reference proteome</keyword>
<evidence type="ECO:0000313" key="1">
    <source>
        <dbReference type="EMBL" id="ADM09232.1"/>
    </source>
</evidence>
<proteinExistence type="predicted"/>
<evidence type="ECO:0000313" key="2">
    <source>
        <dbReference type="Proteomes" id="UP000001302"/>
    </source>
</evidence>
<dbReference type="KEGG" id="pbr:PB2503_05807"/>
<dbReference type="EMBL" id="CP002156">
    <property type="protein sequence ID" value="ADM09232.1"/>
    <property type="molecule type" value="Genomic_DNA"/>
</dbReference>